<organism evidence="1 2">
    <name type="scientific">Streptomyces doebereineriae</name>
    <dbReference type="NCBI Taxonomy" id="3075528"/>
    <lineage>
        <taxon>Bacteria</taxon>
        <taxon>Bacillati</taxon>
        <taxon>Actinomycetota</taxon>
        <taxon>Actinomycetes</taxon>
        <taxon>Kitasatosporales</taxon>
        <taxon>Streptomycetaceae</taxon>
        <taxon>Streptomyces</taxon>
    </lineage>
</organism>
<accession>A0ABU2VH62</accession>
<evidence type="ECO:0000313" key="2">
    <source>
        <dbReference type="Proteomes" id="UP001183824"/>
    </source>
</evidence>
<proteinExistence type="predicted"/>
<gene>
    <name evidence="1" type="ORF">RNB18_30675</name>
</gene>
<dbReference type="RefSeq" id="WP_311717380.1">
    <property type="nucleotide sequence ID" value="NZ_JAVREZ010000012.1"/>
</dbReference>
<reference evidence="2" key="1">
    <citation type="submission" date="2023-07" db="EMBL/GenBank/DDBJ databases">
        <title>30 novel species of actinomycetes from the DSMZ collection.</title>
        <authorList>
            <person name="Nouioui I."/>
        </authorList>
    </citation>
    <scope>NUCLEOTIDE SEQUENCE [LARGE SCALE GENOMIC DNA]</scope>
    <source>
        <strain evidence="2">DSM 41640</strain>
    </source>
</reference>
<evidence type="ECO:0000313" key="1">
    <source>
        <dbReference type="EMBL" id="MDT0484524.1"/>
    </source>
</evidence>
<dbReference type="EMBL" id="JAVREZ010000012">
    <property type="protein sequence ID" value="MDT0484524.1"/>
    <property type="molecule type" value="Genomic_DNA"/>
</dbReference>
<keyword evidence="2" id="KW-1185">Reference proteome</keyword>
<name>A0ABU2VH62_9ACTN</name>
<protein>
    <submittedName>
        <fullName evidence="1">Uncharacterized protein</fullName>
    </submittedName>
</protein>
<dbReference type="Proteomes" id="UP001183824">
    <property type="component" value="Unassembled WGS sequence"/>
</dbReference>
<sequence length="65" mass="7173">MATPAEAALKDYPMPVWDSSEEGLCCKCYAKWTRYGIGANPLCRSCFPEVAARWGPGVRQKGYNA</sequence>
<comment type="caution">
    <text evidence="1">The sequence shown here is derived from an EMBL/GenBank/DDBJ whole genome shotgun (WGS) entry which is preliminary data.</text>
</comment>